<protein>
    <submittedName>
        <fullName evidence="2">Toxin CptA</fullName>
    </submittedName>
</protein>
<keyword evidence="1" id="KW-0812">Transmembrane</keyword>
<accession>A0A841KHF3</accession>
<evidence type="ECO:0000313" key="2">
    <source>
        <dbReference type="EMBL" id="MBB6183417.1"/>
    </source>
</evidence>
<keyword evidence="1" id="KW-1133">Transmembrane helix</keyword>
<reference evidence="2 3" key="1">
    <citation type="submission" date="2020-08" db="EMBL/GenBank/DDBJ databases">
        <title>Genomic Encyclopedia of Type Strains, Phase IV (KMG-IV): sequencing the most valuable type-strain genomes for metagenomic binning, comparative biology and taxonomic classification.</title>
        <authorList>
            <person name="Goeker M."/>
        </authorList>
    </citation>
    <scope>NUCLEOTIDE SEQUENCE [LARGE SCALE GENOMIC DNA]</scope>
    <source>
        <strain evidence="2 3">DSM 107085</strain>
    </source>
</reference>
<feature type="transmembrane region" description="Helical" evidence="1">
    <location>
        <begin position="20"/>
        <end position="38"/>
    </location>
</feature>
<evidence type="ECO:0000313" key="3">
    <source>
        <dbReference type="Proteomes" id="UP000560000"/>
    </source>
</evidence>
<comment type="caution">
    <text evidence="2">The sequence shown here is derived from an EMBL/GenBank/DDBJ whole genome shotgun (WGS) entry which is preliminary data.</text>
</comment>
<keyword evidence="1" id="KW-0472">Membrane</keyword>
<dbReference type="AlphaFoldDB" id="A0A841KHF3"/>
<dbReference type="Proteomes" id="UP000560000">
    <property type="component" value="Unassembled WGS sequence"/>
</dbReference>
<organism evidence="2 3">
    <name type="scientific">Oleiagrimonas soli</name>
    <dbReference type="NCBI Taxonomy" id="1543381"/>
    <lineage>
        <taxon>Bacteria</taxon>
        <taxon>Pseudomonadati</taxon>
        <taxon>Pseudomonadota</taxon>
        <taxon>Gammaproteobacteria</taxon>
        <taxon>Lysobacterales</taxon>
        <taxon>Rhodanobacteraceae</taxon>
        <taxon>Oleiagrimonas</taxon>
    </lineage>
</organism>
<dbReference type="EMBL" id="JACHET010000001">
    <property type="protein sequence ID" value="MBB6183417.1"/>
    <property type="molecule type" value="Genomic_DNA"/>
</dbReference>
<proteinExistence type="predicted"/>
<dbReference type="RefSeq" id="WP_152569281.1">
    <property type="nucleotide sequence ID" value="NZ_JACHET010000001.1"/>
</dbReference>
<name>A0A841KHF3_9GAMM</name>
<sequence>MAALSLLSVVAVLDSGAMWWLRLVLTMLIAVYSARACLEVMRPMVRRVQWRADGGWRLALADDSDVEARLLGMRVLGGSLVLRLGWASRRRQALLLLPDNLDADTRRRLRIRLSAESDKH</sequence>
<evidence type="ECO:0000256" key="1">
    <source>
        <dbReference type="SAM" id="Phobius"/>
    </source>
</evidence>
<gene>
    <name evidence="2" type="ORF">HNQ86_000762</name>
</gene>